<feature type="transmembrane region" description="Helical" evidence="1">
    <location>
        <begin position="77"/>
        <end position="96"/>
    </location>
</feature>
<feature type="transmembrane region" description="Helical" evidence="1">
    <location>
        <begin position="12"/>
        <end position="28"/>
    </location>
</feature>
<feature type="transmembrane region" description="Helical" evidence="1">
    <location>
        <begin position="279"/>
        <end position="297"/>
    </location>
</feature>
<dbReference type="Pfam" id="PF11449">
    <property type="entry name" value="ArsP_2"/>
    <property type="match status" value="2"/>
</dbReference>
<feature type="transmembrane region" description="Helical" evidence="1">
    <location>
        <begin position="240"/>
        <end position="267"/>
    </location>
</feature>
<keyword evidence="1" id="KW-0472">Membrane</keyword>
<dbReference type="EMBL" id="JAHLFQ010000002">
    <property type="protein sequence ID" value="MBU3803145.1"/>
    <property type="molecule type" value="Genomic_DNA"/>
</dbReference>
<name>A0A9E2K9Z0_9FIRM</name>
<keyword evidence="1" id="KW-1133">Transmembrane helix</keyword>
<evidence type="ECO:0000313" key="2">
    <source>
        <dbReference type="EMBL" id="MBU3803145.1"/>
    </source>
</evidence>
<dbReference type="NCBIfam" id="NF037962">
    <property type="entry name" value="arsenic_eff"/>
    <property type="match status" value="1"/>
</dbReference>
<dbReference type="AlphaFoldDB" id="A0A9E2K9Z0"/>
<dbReference type="InterPro" id="IPR021552">
    <property type="entry name" value="ArsP_2"/>
</dbReference>
<evidence type="ECO:0000313" key="3">
    <source>
        <dbReference type="Proteomes" id="UP000824229"/>
    </source>
</evidence>
<feature type="transmembrane region" description="Helical" evidence="1">
    <location>
        <begin position="102"/>
        <end position="131"/>
    </location>
</feature>
<gene>
    <name evidence="2" type="ORF">H9872_00075</name>
</gene>
<comment type="caution">
    <text evidence="2">The sequence shown here is derived from an EMBL/GenBank/DDBJ whole genome shotgun (WGS) entry which is preliminary data.</text>
</comment>
<organism evidence="2 3">
    <name type="scientific">Candidatus Cellulosilyticum pullistercoris</name>
    <dbReference type="NCBI Taxonomy" id="2838521"/>
    <lineage>
        <taxon>Bacteria</taxon>
        <taxon>Bacillati</taxon>
        <taxon>Bacillota</taxon>
        <taxon>Clostridia</taxon>
        <taxon>Lachnospirales</taxon>
        <taxon>Cellulosilyticaceae</taxon>
        <taxon>Cellulosilyticum</taxon>
    </lineage>
</organism>
<evidence type="ECO:0000256" key="1">
    <source>
        <dbReference type="SAM" id="Phobius"/>
    </source>
</evidence>
<feature type="transmembrane region" description="Helical" evidence="1">
    <location>
        <begin position="48"/>
        <end position="70"/>
    </location>
</feature>
<dbReference type="Proteomes" id="UP000824229">
    <property type="component" value="Unassembled WGS sequence"/>
</dbReference>
<feature type="transmembrane region" description="Helical" evidence="1">
    <location>
        <begin position="184"/>
        <end position="202"/>
    </location>
</feature>
<sequence length="298" mass="32037">MDLIIDAVLDSIKLLPFLFLVYLVIAYFESNTENKLYQKLMNAKWSGPFMGALIGCVPQCGFSVVGANLYSKKMIGIGTLLAIFISTSDEAIPILIAHPNMLGMVGVVLVLKVVFAIAIGLAVESISYILVGKKVVKMANATESMTYSEVEMVQGSCGCGHHHHHIEDKSFNIWMEAFRHTVKTFLFILAVNLVLNGIIEGVGEEAMASILLTDSVFQPALAGLIGLIPNCASSIILTEMFVAGTLSLGSLIAGLCTGAGIGLVVLFKSNKNIIDNLKILGILYVTGTVFGMMIQFIR</sequence>
<accession>A0A9E2K9Z0</accession>
<protein>
    <submittedName>
        <fullName evidence="2">Arsenic efflux protein</fullName>
    </submittedName>
</protein>
<proteinExistence type="predicted"/>
<reference evidence="2" key="1">
    <citation type="journal article" date="2021" name="PeerJ">
        <title>Extensive microbial diversity within the chicken gut microbiome revealed by metagenomics and culture.</title>
        <authorList>
            <person name="Gilroy R."/>
            <person name="Ravi A."/>
            <person name="Getino M."/>
            <person name="Pursley I."/>
            <person name="Horton D.L."/>
            <person name="Alikhan N.F."/>
            <person name="Baker D."/>
            <person name="Gharbi K."/>
            <person name="Hall N."/>
            <person name="Watson M."/>
            <person name="Adriaenssens E.M."/>
            <person name="Foster-Nyarko E."/>
            <person name="Jarju S."/>
            <person name="Secka A."/>
            <person name="Antonio M."/>
            <person name="Oren A."/>
            <person name="Chaudhuri R.R."/>
            <person name="La Ragione R."/>
            <person name="Hildebrand F."/>
            <person name="Pallen M.J."/>
        </authorList>
    </citation>
    <scope>NUCLEOTIDE SEQUENCE</scope>
    <source>
        <strain evidence="2">B5-657</strain>
    </source>
</reference>
<keyword evidence="1" id="KW-0812">Transmembrane</keyword>
<reference evidence="2" key="2">
    <citation type="submission" date="2021-04" db="EMBL/GenBank/DDBJ databases">
        <authorList>
            <person name="Gilroy R."/>
        </authorList>
    </citation>
    <scope>NUCLEOTIDE SEQUENCE</scope>
    <source>
        <strain evidence="2">B5-657</strain>
    </source>
</reference>